<dbReference type="SUPFAM" id="SSF54695">
    <property type="entry name" value="POZ domain"/>
    <property type="match status" value="1"/>
</dbReference>
<dbReference type="InterPro" id="IPR000210">
    <property type="entry name" value="BTB/POZ_dom"/>
</dbReference>
<dbReference type="EnsemblMetazoa" id="XM_008205733">
    <property type="protein sequence ID" value="XP_008203955"/>
    <property type="gene ID" value="LOC103315669"/>
</dbReference>
<dbReference type="Pfam" id="PF00651">
    <property type="entry name" value="BTB"/>
    <property type="match status" value="1"/>
</dbReference>
<dbReference type="Gene3D" id="3.30.710.10">
    <property type="entry name" value="Potassium Channel Kv1.1, Chain A"/>
    <property type="match status" value="1"/>
</dbReference>
<dbReference type="KEGG" id="nvi:103315669"/>
<dbReference type="Gene3D" id="1.25.40.420">
    <property type="match status" value="1"/>
</dbReference>
<feature type="domain" description="BTB" evidence="1">
    <location>
        <begin position="212"/>
        <end position="281"/>
    </location>
</feature>
<organism evidence="2 3">
    <name type="scientific">Nasonia vitripennis</name>
    <name type="common">Parasitic wasp</name>
    <dbReference type="NCBI Taxonomy" id="7425"/>
    <lineage>
        <taxon>Eukaryota</taxon>
        <taxon>Metazoa</taxon>
        <taxon>Ecdysozoa</taxon>
        <taxon>Arthropoda</taxon>
        <taxon>Hexapoda</taxon>
        <taxon>Insecta</taxon>
        <taxon>Pterygota</taxon>
        <taxon>Neoptera</taxon>
        <taxon>Endopterygota</taxon>
        <taxon>Hymenoptera</taxon>
        <taxon>Apocrita</taxon>
        <taxon>Proctotrupomorpha</taxon>
        <taxon>Chalcidoidea</taxon>
        <taxon>Pteromalidae</taxon>
        <taxon>Pteromalinae</taxon>
        <taxon>Nasonia</taxon>
    </lineage>
</organism>
<dbReference type="OrthoDB" id="10249567at2759"/>
<dbReference type="InParanoid" id="A0A7M7H4L3"/>
<reference evidence="2" key="1">
    <citation type="submission" date="2021-01" db="UniProtKB">
        <authorList>
            <consortium name="EnsemblMetazoa"/>
        </authorList>
    </citation>
    <scope>IDENTIFICATION</scope>
</reference>
<dbReference type="InterPro" id="IPR011333">
    <property type="entry name" value="SKP1/BTB/POZ_sf"/>
</dbReference>
<keyword evidence="3" id="KW-1185">Reference proteome</keyword>
<proteinExistence type="predicted"/>
<dbReference type="OMA" id="CERILFD"/>
<name>A0A7M7H4L3_NASVI</name>
<dbReference type="Proteomes" id="UP000002358">
    <property type="component" value="Chromosome 3"/>
</dbReference>
<dbReference type="PROSITE" id="PS50097">
    <property type="entry name" value="BTB"/>
    <property type="match status" value="1"/>
</dbReference>
<protein>
    <recommendedName>
        <fullName evidence="1">BTB domain-containing protein</fullName>
    </recommendedName>
</protein>
<dbReference type="SMART" id="SM00225">
    <property type="entry name" value="BTB"/>
    <property type="match status" value="1"/>
</dbReference>
<dbReference type="InterPro" id="IPR008974">
    <property type="entry name" value="TRAF-like"/>
</dbReference>
<dbReference type="SUPFAM" id="SSF49599">
    <property type="entry name" value="TRAF domain-like"/>
    <property type="match status" value="1"/>
</dbReference>
<dbReference type="SMR" id="A0A7M7H4L3"/>
<gene>
    <name evidence="2" type="primary">103315669</name>
</gene>
<evidence type="ECO:0000313" key="3">
    <source>
        <dbReference type="Proteomes" id="UP000002358"/>
    </source>
</evidence>
<evidence type="ECO:0000313" key="2">
    <source>
        <dbReference type="EnsemblMetazoa" id="XP_008203955"/>
    </source>
</evidence>
<dbReference type="AlphaFoldDB" id="A0A7M7H4L3"/>
<dbReference type="Gene3D" id="2.60.210.10">
    <property type="entry name" value="Apoptosis, Tumor Necrosis Factor Receptor Associated Protein 2, Chain A"/>
    <property type="match status" value="1"/>
</dbReference>
<dbReference type="PANTHER" id="PTHR24413">
    <property type="entry name" value="SPECKLE-TYPE POZ PROTEIN"/>
    <property type="match status" value="1"/>
</dbReference>
<accession>A0A7M7H4L3</accession>
<evidence type="ECO:0000259" key="1">
    <source>
        <dbReference type="PROSITE" id="PS50097"/>
    </source>
</evidence>
<sequence>MNLEQNNDVSFTGSLEAVKDELIWIIRSLNPDKIRSVRGIVSQTVFVGCKGLSGTLHLQPNSISEFLSLTVYLNPTNKSLPSKFWAYIKCQLLHDKQVLASSTAVGTFSRKQNYYVFQNFVRPSDLDSRDRVVVCCFINVLDRRVNQIKSEVSSPGLDSRENNTGASRAKNEFKKEKVLLPESISTFCTRPVCRKNSSKHYSYLEILGVESSDVTLVSRGEEFPAHRNILASDSVVFSAMFIRSAEENAEINNRIIINDVNPDVLHQVLRFIYTRKLSQYELVPDVLIAADKYELGKLKTLCERILFDKMSPNNVCGILLLADRYNFQSLKNWALFFISAFADHVIRTPGFQVLTNSSSTDLMAEVYCEIDSFLHK</sequence>